<dbReference type="KEGG" id="dcm:NIES806_28120"/>
<proteinExistence type="predicted"/>
<dbReference type="RefSeq" id="WP_157749978.1">
    <property type="nucleotide sequence ID" value="NZ_AP018316.1"/>
</dbReference>
<dbReference type="EMBL" id="AP018316">
    <property type="protein sequence ID" value="BAZ86597.1"/>
    <property type="molecule type" value="Genomic_DNA"/>
</dbReference>
<name>A0A1Z4V545_9CYAN</name>
<sequence>MMYLMQVHTAILPITVSHTFKTVVEGQGLIHFQFFSPDDVKEDLYGVKNNERIGDILKTAKTWTFL</sequence>
<protein>
    <submittedName>
        <fullName evidence="1">DnaK-type molecular chaperone DnaK</fullName>
    </submittedName>
</protein>
<organism evidence="1 2">
    <name type="scientific">Dolichospermum compactum NIES-806</name>
    <dbReference type="NCBI Taxonomy" id="1973481"/>
    <lineage>
        <taxon>Bacteria</taxon>
        <taxon>Bacillati</taxon>
        <taxon>Cyanobacteriota</taxon>
        <taxon>Cyanophyceae</taxon>
        <taxon>Nostocales</taxon>
        <taxon>Aphanizomenonaceae</taxon>
        <taxon>Dolichospermum</taxon>
        <taxon>Dolichospermum compactum</taxon>
    </lineage>
</organism>
<dbReference type="AlphaFoldDB" id="A0A1Z4V545"/>
<reference evidence="1 2" key="1">
    <citation type="submission" date="2017-06" db="EMBL/GenBank/DDBJ databases">
        <title>Genome sequencing of cyanobaciteial culture collection at National Institute for Environmental Studies (NIES).</title>
        <authorList>
            <person name="Hirose Y."/>
            <person name="Shimura Y."/>
            <person name="Fujisawa T."/>
            <person name="Nakamura Y."/>
            <person name="Kawachi M."/>
        </authorList>
    </citation>
    <scope>NUCLEOTIDE SEQUENCE [LARGE SCALE GENOMIC DNA]</scope>
    <source>
        <strain evidence="1 2">NIES-806</strain>
    </source>
</reference>
<dbReference type="Proteomes" id="UP000218702">
    <property type="component" value="Chromosome"/>
</dbReference>
<accession>A0A1Z4V545</accession>
<evidence type="ECO:0000313" key="1">
    <source>
        <dbReference type="EMBL" id="BAZ86597.1"/>
    </source>
</evidence>
<gene>
    <name evidence="1" type="primary">dnaK_5</name>
    <name evidence="1" type="ORF">NIES806_28120</name>
</gene>
<evidence type="ECO:0000313" key="2">
    <source>
        <dbReference type="Proteomes" id="UP000218702"/>
    </source>
</evidence>
<keyword evidence="2" id="KW-1185">Reference proteome</keyword>